<name>A0AAV0LHV5_9ROSI</name>
<organism evidence="1 2">
    <name type="scientific">Linum tenue</name>
    <dbReference type="NCBI Taxonomy" id="586396"/>
    <lineage>
        <taxon>Eukaryota</taxon>
        <taxon>Viridiplantae</taxon>
        <taxon>Streptophyta</taxon>
        <taxon>Embryophyta</taxon>
        <taxon>Tracheophyta</taxon>
        <taxon>Spermatophyta</taxon>
        <taxon>Magnoliopsida</taxon>
        <taxon>eudicotyledons</taxon>
        <taxon>Gunneridae</taxon>
        <taxon>Pentapetalae</taxon>
        <taxon>rosids</taxon>
        <taxon>fabids</taxon>
        <taxon>Malpighiales</taxon>
        <taxon>Linaceae</taxon>
        <taxon>Linum</taxon>
    </lineage>
</organism>
<sequence length="11" mass="1273">MQIHRGAWTSS</sequence>
<evidence type="ECO:0000313" key="1">
    <source>
        <dbReference type="EMBL" id="CAI0433836.1"/>
    </source>
</evidence>
<reference evidence="1" key="1">
    <citation type="submission" date="2022-08" db="EMBL/GenBank/DDBJ databases">
        <authorList>
            <person name="Gutierrez-Valencia J."/>
        </authorList>
    </citation>
    <scope>NUCLEOTIDE SEQUENCE</scope>
</reference>
<gene>
    <name evidence="1" type="ORF">LITE_LOCUS24054</name>
</gene>
<protein>
    <submittedName>
        <fullName evidence="1">Uncharacterized protein</fullName>
    </submittedName>
</protein>
<accession>A0AAV0LHV5</accession>
<dbReference type="EMBL" id="CAMGYJ010000006">
    <property type="protein sequence ID" value="CAI0433836.1"/>
    <property type="molecule type" value="Genomic_DNA"/>
</dbReference>
<keyword evidence="2" id="KW-1185">Reference proteome</keyword>
<dbReference type="Proteomes" id="UP001154282">
    <property type="component" value="Unassembled WGS sequence"/>
</dbReference>
<proteinExistence type="predicted"/>
<evidence type="ECO:0000313" key="2">
    <source>
        <dbReference type="Proteomes" id="UP001154282"/>
    </source>
</evidence>
<comment type="caution">
    <text evidence="1">The sequence shown here is derived from an EMBL/GenBank/DDBJ whole genome shotgun (WGS) entry which is preliminary data.</text>
</comment>